<reference evidence="2" key="2">
    <citation type="submission" date="2017-10" db="EMBL/GenBank/DDBJ databases">
        <title>Ladona fulva Genome sequencing and assembly.</title>
        <authorList>
            <person name="Murali S."/>
            <person name="Richards S."/>
            <person name="Bandaranaike D."/>
            <person name="Bellair M."/>
            <person name="Blankenburg K."/>
            <person name="Chao H."/>
            <person name="Dinh H."/>
            <person name="Doddapaneni H."/>
            <person name="Dugan-Rocha S."/>
            <person name="Elkadiri S."/>
            <person name="Gnanaolivu R."/>
            <person name="Hernandez B."/>
            <person name="Skinner E."/>
            <person name="Javaid M."/>
            <person name="Lee S."/>
            <person name="Li M."/>
            <person name="Ming W."/>
            <person name="Munidasa M."/>
            <person name="Muniz J."/>
            <person name="Nguyen L."/>
            <person name="Hughes D."/>
            <person name="Osuji N."/>
            <person name="Pu L.-L."/>
            <person name="Puazo M."/>
            <person name="Qu C."/>
            <person name="Quiroz J."/>
            <person name="Raj R."/>
            <person name="Weissenberger G."/>
            <person name="Xin Y."/>
            <person name="Zou X."/>
            <person name="Han Y."/>
            <person name="Worley K."/>
            <person name="Muzny D."/>
            <person name="Gibbs R."/>
        </authorList>
    </citation>
    <scope>NUCLEOTIDE SEQUENCE</scope>
    <source>
        <strain evidence="2">Sampled in the wild</strain>
    </source>
</reference>
<keyword evidence="3" id="KW-1185">Reference proteome</keyword>
<evidence type="ECO:0000313" key="3">
    <source>
        <dbReference type="Proteomes" id="UP000792457"/>
    </source>
</evidence>
<reference evidence="2" key="1">
    <citation type="submission" date="2013-04" db="EMBL/GenBank/DDBJ databases">
        <authorList>
            <person name="Qu J."/>
            <person name="Murali S.C."/>
            <person name="Bandaranaike D."/>
            <person name="Bellair M."/>
            <person name="Blankenburg K."/>
            <person name="Chao H."/>
            <person name="Dinh H."/>
            <person name="Doddapaneni H."/>
            <person name="Downs B."/>
            <person name="Dugan-Rocha S."/>
            <person name="Elkadiri S."/>
            <person name="Gnanaolivu R.D."/>
            <person name="Hernandez B."/>
            <person name="Javaid M."/>
            <person name="Jayaseelan J.C."/>
            <person name="Lee S."/>
            <person name="Li M."/>
            <person name="Ming W."/>
            <person name="Munidasa M."/>
            <person name="Muniz J."/>
            <person name="Nguyen L."/>
            <person name="Ongeri F."/>
            <person name="Osuji N."/>
            <person name="Pu L.-L."/>
            <person name="Puazo M."/>
            <person name="Qu C."/>
            <person name="Quiroz J."/>
            <person name="Raj R."/>
            <person name="Weissenberger G."/>
            <person name="Xin Y."/>
            <person name="Zou X."/>
            <person name="Han Y."/>
            <person name="Richards S."/>
            <person name="Worley K."/>
            <person name="Muzny D."/>
            <person name="Gibbs R."/>
        </authorList>
    </citation>
    <scope>NUCLEOTIDE SEQUENCE</scope>
    <source>
        <strain evidence="2">Sampled in the wild</strain>
    </source>
</reference>
<evidence type="ECO:0000256" key="1">
    <source>
        <dbReference type="SAM" id="Phobius"/>
    </source>
</evidence>
<organism evidence="2 3">
    <name type="scientific">Ladona fulva</name>
    <name type="common">Scarce chaser dragonfly</name>
    <name type="synonym">Libellula fulva</name>
    <dbReference type="NCBI Taxonomy" id="123851"/>
    <lineage>
        <taxon>Eukaryota</taxon>
        <taxon>Metazoa</taxon>
        <taxon>Ecdysozoa</taxon>
        <taxon>Arthropoda</taxon>
        <taxon>Hexapoda</taxon>
        <taxon>Insecta</taxon>
        <taxon>Pterygota</taxon>
        <taxon>Palaeoptera</taxon>
        <taxon>Odonata</taxon>
        <taxon>Epiprocta</taxon>
        <taxon>Anisoptera</taxon>
        <taxon>Libelluloidea</taxon>
        <taxon>Libellulidae</taxon>
        <taxon>Ladona</taxon>
    </lineage>
</organism>
<keyword evidence="1" id="KW-0472">Membrane</keyword>
<sequence>MNQPHGTEMLLHVVRQMKETALYSCMREVFPHAPKGSYFKVTRYRCWLKSLLKIFYYVKQLAVKMKRPVVLLVLAVAYLSFTEAAAANPSVEDPG</sequence>
<proteinExistence type="predicted"/>
<dbReference type="Proteomes" id="UP000792457">
    <property type="component" value="Unassembled WGS sequence"/>
</dbReference>
<keyword evidence="1" id="KW-1133">Transmembrane helix</keyword>
<protein>
    <submittedName>
        <fullName evidence="2">Uncharacterized protein</fullName>
    </submittedName>
</protein>
<name>A0A8K0KMW5_LADFU</name>
<accession>A0A8K0KMW5</accession>
<feature type="transmembrane region" description="Helical" evidence="1">
    <location>
        <begin position="69"/>
        <end position="87"/>
    </location>
</feature>
<gene>
    <name evidence="2" type="ORF">J437_LFUL017253</name>
</gene>
<keyword evidence="1" id="KW-0812">Transmembrane</keyword>
<comment type="caution">
    <text evidence="2">The sequence shown here is derived from an EMBL/GenBank/DDBJ whole genome shotgun (WGS) entry which is preliminary data.</text>
</comment>
<dbReference type="EMBL" id="KZ309306">
    <property type="protein sequence ID" value="KAG8238224.1"/>
    <property type="molecule type" value="Genomic_DNA"/>
</dbReference>
<dbReference type="AlphaFoldDB" id="A0A8K0KMW5"/>
<evidence type="ECO:0000313" key="2">
    <source>
        <dbReference type="EMBL" id="KAG8238224.1"/>
    </source>
</evidence>